<keyword evidence="1" id="KW-0812">Transmembrane</keyword>
<proteinExistence type="predicted"/>
<reference evidence="2 3" key="1">
    <citation type="submission" date="2020-03" db="EMBL/GenBank/DDBJ databases">
        <title>Genomic Encyclopedia of Type Strains, Phase IV (KMG-IV): sequencing the most valuable type-strain genomes for metagenomic binning, comparative biology and taxonomic classification.</title>
        <authorList>
            <person name="Goeker M."/>
        </authorList>
    </citation>
    <scope>NUCLEOTIDE SEQUENCE [LARGE SCALE GENOMIC DNA]</scope>
    <source>
        <strain evidence="2 3">DSM 4736</strain>
    </source>
</reference>
<dbReference type="Proteomes" id="UP000587415">
    <property type="component" value="Unassembled WGS sequence"/>
</dbReference>
<keyword evidence="1" id="KW-1133">Transmembrane helix</keyword>
<sequence length="210" mass="22122">MHANPKAGAGALIFGWVAYIALMAVHPTHLGGPSLGHVDLNDAVHWTALLVVPVLAYGYLELARWLGLSRALPLLGLSFISFSLFAGMVAGTLNGLVMPQVLQPDLPGEIGPDGVDALRRLVWWTNQGFSAIHYTLAAIATGVFGLAWLSRPGGRPLGVSGLLIAGAFLLWLASGTWRPDVHGALFVVLALGGWSISAAFAMRREDPADA</sequence>
<keyword evidence="3" id="KW-1185">Reference proteome</keyword>
<evidence type="ECO:0000256" key="1">
    <source>
        <dbReference type="SAM" id="Phobius"/>
    </source>
</evidence>
<name>A0A7X5YHL7_9CAUL</name>
<dbReference type="AlphaFoldDB" id="A0A7X5YHL7"/>
<keyword evidence="1" id="KW-0472">Membrane</keyword>
<feature type="transmembrane region" description="Helical" evidence="1">
    <location>
        <begin position="7"/>
        <end position="24"/>
    </location>
</feature>
<dbReference type="EMBL" id="JAATJM010000001">
    <property type="protein sequence ID" value="NJC40077.1"/>
    <property type="molecule type" value="Genomic_DNA"/>
</dbReference>
<gene>
    <name evidence="2" type="ORF">GGQ87_000335</name>
</gene>
<feature type="transmembrane region" description="Helical" evidence="1">
    <location>
        <begin position="74"/>
        <end position="97"/>
    </location>
</feature>
<accession>A0A7X5YHL7</accession>
<feature type="transmembrane region" description="Helical" evidence="1">
    <location>
        <begin position="44"/>
        <end position="62"/>
    </location>
</feature>
<protein>
    <submittedName>
        <fullName evidence="2">Uncharacterized protein</fullName>
    </submittedName>
</protein>
<feature type="transmembrane region" description="Helical" evidence="1">
    <location>
        <begin position="131"/>
        <end position="150"/>
    </location>
</feature>
<comment type="caution">
    <text evidence="2">The sequence shown here is derived from an EMBL/GenBank/DDBJ whole genome shotgun (WGS) entry which is preliminary data.</text>
</comment>
<organism evidence="2 3">
    <name type="scientific">Brevundimonas alba</name>
    <dbReference type="NCBI Taxonomy" id="74314"/>
    <lineage>
        <taxon>Bacteria</taxon>
        <taxon>Pseudomonadati</taxon>
        <taxon>Pseudomonadota</taxon>
        <taxon>Alphaproteobacteria</taxon>
        <taxon>Caulobacterales</taxon>
        <taxon>Caulobacteraceae</taxon>
        <taxon>Brevundimonas</taxon>
    </lineage>
</organism>
<evidence type="ECO:0000313" key="2">
    <source>
        <dbReference type="EMBL" id="NJC40077.1"/>
    </source>
</evidence>
<feature type="transmembrane region" description="Helical" evidence="1">
    <location>
        <begin position="183"/>
        <end position="202"/>
    </location>
</feature>
<feature type="transmembrane region" description="Helical" evidence="1">
    <location>
        <begin position="157"/>
        <end position="177"/>
    </location>
</feature>
<dbReference type="RefSeq" id="WP_168044994.1">
    <property type="nucleotide sequence ID" value="NZ_JAATJM010000001.1"/>
</dbReference>
<evidence type="ECO:0000313" key="3">
    <source>
        <dbReference type="Proteomes" id="UP000587415"/>
    </source>
</evidence>